<accession>A0AAE0ZGY7</accession>
<gene>
    <name evidence="3" type="ORF">RRG08_005186</name>
</gene>
<keyword evidence="4" id="KW-1185">Reference proteome</keyword>
<evidence type="ECO:0000256" key="1">
    <source>
        <dbReference type="SAM" id="Coils"/>
    </source>
</evidence>
<dbReference type="Proteomes" id="UP001283361">
    <property type="component" value="Unassembled WGS sequence"/>
</dbReference>
<reference evidence="3" key="1">
    <citation type="journal article" date="2023" name="G3 (Bethesda)">
        <title>A reference genome for the long-term kleptoplast-retaining sea slug Elysia crispata morphotype clarki.</title>
        <authorList>
            <person name="Eastman K.E."/>
            <person name="Pendleton A.L."/>
            <person name="Shaikh M.A."/>
            <person name="Suttiyut T."/>
            <person name="Ogas R."/>
            <person name="Tomko P."/>
            <person name="Gavelis G."/>
            <person name="Widhalm J.R."/>
            <person name="Wisecaver J.H."/>
        </authorList>
    </citation>
    <scope>NUCLEOTIDE SEQUENCE</scope>
    <source>
        <strain evidence="3">ECLA1</strain>
    </source>
</reference>
<comment type="caution">
    <text evidence="3">The sequence shown here is derived from an EMBL/GenBank/DDBJ whole genome shotgun (WGS) entry which is preliminary data.</text>
</comment>
<sequence length="186" mass="21452">MWKHNTPSKFLDQKNPSALKISMASGRKHGKILKEKNKAAVQMVNKKIKEKIIENERKKKEKEIQDKERHASLLNDIMHQGGLCQTKEDLDNLLSQPQPLQNLKSQMRFRKHYMGAKDLRLTGNFRMLYHSLCCHLGFESDIDSTQEPPSKRRKIDISGNESPSESSDLDLNQDEEESESESDSEC</sequence>
<dbReference type="AlphaFoldDB" id="A0AAE0ZGY7"/>
<dbReference type="EMBL" id="JAWDGP010003957">
    <property type="protein sequence ID" value="KAK3769239.1"/>
    <property type="molecule type" value="Genomic_DNA"/>
</dbReference>
<name>A0AAE0ZGY7_9GAST</name>
<organism evidence="3 4">
    <name type="scientific">Elysia crispata</name>
    <name type="common">lettuce slug</name>
    <dbReference type="NCBI Taxonomy" id="231223"/>
    <lineage>
        <taxon>Eukaryota</taxon>
        <taxon>Metazoa</taxon>
        <taxon>Spiralia</taxon>
        <taxon>Lophotrochozoa</taxon>
        <taxon>Mollusca</taxon>
        <taxon>Gastropoda</taxon>
        <taxon>Heterobranchia</taxon>
        <taxon>Euthyneura</taxon>
        <taxon>Panpulmonata</taxon>
        <taxon>Sacoglossa</taxon>
        <taxon>Placobranchoidea</taxon>
        <taxon>Plakobranchidae</taxon>
        <taxon>Elysia</taxon>
    </lineage>
</organism>
<feature type="coiled-coil region" evidence="1">
    <location>
        <begin position="41"/>
        <end position="70"/>
    </location>
</feature>
<evidence type="ECO:0000313" key="4">
    <source>
        <dbReference type="Proteomes" id="UP001283361"/>
    </source>
</evidence>
<evidence type="ECO:0000256" key="2">
    <source>
        <dbReference type="SAM" id="MobiDB-lite"/>
    </source>
</evidence>
<evidence type="ECO:0000313" key="3">
    <source>
        <dbReference type="EMBL" id="KAK3769239.1"/>
    </source>
</evidence>
<proteinExistence type="predicted"/>
<feature type="region of interest" description="Disordered" evidence="2">
    <location>
        <begin position="140"/>
        <end position="186"/>
    </location>
</feature>
<keyword evidence="1" id="KW-0175">Coiled coil</keyword>
<feature type="compositionally biased region" description="Acidic residues" evidence="2">
    <location>
        <begin position="167"/>
        <end position="186"/>
    </location>
</feature>
<protein>
    <submittedName>
        <fullName evidence="3">Uncharacterized protein</fullName>
    </submittedName>
</protein>